<name>A0A413M5W7_9FIRM</name>
<gene>
    <name evidence="2" type="ORF">DXA03_11430</name>
</gene>
<feature type="domain" description="HNH nuclease" evidence="1">
    <location>
        <begin position="154"/>
        <end position="212"/>
    </location>
</feature>
<evidence type="ECO:0000259" key="1">
    <source>
        <dbReference type="SMART" id="SM00507"/>
    </source>
</evidence>
<sequence>MTINQKKSLVAFYISKFNDDAFRELGYSGPVSKAMDDLSVRITGPGVEPNAYLRRRRDEFDVFFDNGRAGQHNRKPTATVTELYEQWDVMEFKEITEIVKSVLDGTMEETQVINLDVDGEKVSEYDVEQYLNFDDNTAALNKTVKSVIERTYSKKKVNMLKRLYAYRCQICGQNVGEEHGVNIAEAHHIKYFSKSVDNSSDNLLILCPNHHSLIHVLNPKFDYDELQYIYPDGKTDKIILDLHLTHGKEEE</sequence>
<dbReference type="RefSeq" id="WP_118017669.1">
    <property type="nucleotide sequence ID" value="NZ_JADMQZ010000030.1"/>
</dbReference>
<dbReference type="InterPro" id="IPR003615">
    <property type="entry name" value="HNH_nuc"/>
</dbReference>
<dbReference type="AlphaFoldDB" id="A0A413M5W7"/>
<evidence type="ECO:0000313" key="2">
    <source>
        <dbReference type="EMBL" id="RGZ16783.1"/>
    </source>
</evidence>
<dbReference type="CDD" id="cd00085">
    <property type="entry name" value="HNHc"/>
    <property type="match status" value="1"/>
</dbReference>
<reference evidence="2 3" key="1">
    <citation type="submission" date="2018-08" db="EMBL/GenBank/DDBJ databases">
        <title>A genome reference for cultivated species of the human gut microbiota.</title>
        <authorList>
            <person name="Zou Y."/>
            <person name="Xue W."/>
            <person name="Luo G."/>
        </authorList>
    </citation>
    <scope>NUCLEOTIDE SEQUENCE [LARGE SCALE GENOMIC DNA]</scope>
    <source>
        <strain evidence="2 3">AM54-25XD</strain>
    </source>
</reference>
<evidence type="ECO:0000313" key="3">
    <source>
        <dbReference type="Proteomes" id="UP000285209"/>
    </source>
</evidence>
<organism evidence="2 3">
    <name type="scientific">Agathobacter rectalis</name>
    <dbReference type="NCBI Taxonomy" id="39491"/>
    <lineage>
        <taxon>Bacteria</taxon>
        <taxon>Bacillati</taxon>
        <taxon>Bacillota</taxon>
        <taxon>Clostridia</taxon>
        <taxon>Lachnospirales</taxon>
        <taxon>Lachnospiraceae</taxon>
        <taxon>Agathobacter</taxon>
    </lineage>
</organism>
<dbReference type="Gene3D" id="1.10.30.50">
    <property type="match status" value="1"/>
</dbReference>
<dbReference type="SMART" id="SM00507">
    <property type="entry name" value="HNHc"/>
    <property type="match status" value="1"/>
</dbReference>
<dbReference type="Pfam" id="PF13391">
    <property type="entry name" value="HNH_2"/>
    <property type="match status" value="1"/>
</dbReference>
<proteinExistence type="predicted"/>
<dbReference type="Proteomes" id="UP000285209">
    <property type="component" value="Unassembled WGS sequence"/>
</dbReference>
<dbReference type="EMBL" id="QSDV01000024">
    <property type="protein sequence ID" value="RGZ16783.1"/>
    <property type="molecule type" value="Genomic_DNA"/>
</dbReference>
<comment type="caution">
    <text evidence="2">The sequence shown here is derived from an EMBL/GenBank/DDBJ whole genome shotgun (WGS) entry which is preliminary data.</text>
</comment>
<accession>A0A413M5W7</accession>
<protein>
    <recommendedName>
        <fullName evidence="1">HNH nuclease domain-containing protein</fullName>
    </recommendedName>
</protein>